<evidence type="ECO:0000256" key="1">
    <source>
        <dbReference type="SAM" id="SignalP"/>
    </source>
</evidence>
<dbReference type="EMBL" id="QRMS01000003">
    <property type="protein sequence ID" value="RHJ87551.1"/>
    <property type="molecule type" value="Genomic_DNA"/>
</dbReference>
<reference evidence="2 3" key="1">
    <citation type="submission" date="2018-08" db="EMBL/GenBank/DDBJ databases">
        <title>A genome reference for cultivated species of the human gut microbiota.</title>
        <authorList>
            <person name="Zou Y."/>
            <person name="Xue W."/>
            <person name="Luo G."/>
        </authorList>
    </citation>
    <scope>NUCLEOTIDE SEQUENCE [LARGE SCALE GENOMIC DNA]</scope>
    <source>
        <strain evidence="2 3">AM07-24</strain>
    </source>
</reference>
<dbReference type="OrthoDB" id="9912948at2"/>
<protein>
    <submittedName>
        <fullName evidence="2">Uncharacterized protein</fullName>
    </submittedName>
</protein>
<dbReference type="RefSeq" id="WP_118335938.1">
    <property type="nucleotide sequence ID" value="NZ_AP025567.1"/>
</dbReference>
<accession>A0A415E1Q2</accession>
<dbReference type="AlphaFoldDB" id="A0A415E1Q2"/>
<feature type="chain" id="PRO_5039566024" evidence="1">
    <location>
        <begin position="22"/>
        <end position="199"/>
    </location>
</feature>
<evidence type="ECO:0000313" key="3">
    <source>
        <dbReference type="Proteomes" id="UP000284841"/>
    </source>
</evidence>
<organism evidence="2 3">
    <name type="scientific">Emergencia timonensis</name>
    <dbReference type="NCBI Taxonomy" id="1776384"/>
    <lineage>
        <taxon>Bacteria</taxon>
        <taxon>Bacillati</taxon>
        <taxon>Bacillota</taxon>
        <taxon>Clostridia</taxon>
        <taxon>Peptostreptococcales</taxon>
        <taxon>Anaerovoracaceae</taxon>
        <taxon>Emergencia</taxon>
    </lineage>
</organism>
<feature type="signal peptide" evidence="1">
    <location>
        <begin position="1"/>
        <end position="21"/>
    </location>
</feature>
<keyword evidence="1" id="KW-0732">Signal</keyword>
<proteinExistence type="predicted"/>
<dbReference type="Proteomes" id="UP000284841">
    <property type="component" value="Unassembled WGS sequence"/>
</dbReference>
<comment type="caution">
    <text evidence="2">The sequence shown here is derived from an EMBL/GenBank/DDBJ whole genome shotgun (WGS) entry which is preliminary data.</text>
</comment>
<keyword evidence="3" id="KW-1185">Reference proteome</keyword>
<gene>
    <name evidence="2" type="ORF">DW099_12730</name>
</gene>
<evidence type="ECO:0000313" key="2">
    <source>
        <dbReference type="EMBL" id="RHJ87551.1"/>
    </source>
</evidence>
<sequence>MKRGFCIFAAVLMAMSIPVFAGAGENGANTAEFQLHHNAEPNIVDTVSVDFAAAKTSTAPAKVNGIRPSIFTRTMEMKDRKTGKTVAKLKYQIQVDFYESGSFRAFYGASSPMLMIEDAIVPMKLANTAEGVKSTTDRYPCTSLTYNYSTNLCTTEPVSAKVGKLLTGAGFSATEDRNPYYIGTVFDTGTIDLYYQPSK</sequence>
<name>A0A415E1Q2_9FIRM</name>